<dbReference type="RefSeq" id="WP_332288370.1">
    <property type="nucleotide sequence ID" value="NZ_JAZIBG010000017.1"/>
</dbReference>
<gene>
    <name evidence="6" type="ORF">V4F39_05860</name>
</gene>
<dbReference type="Gene3D" id="3.40.50.2300">
    <property type="match status" value="1"/>
</dbReference>
<feature type="domain" description="Response regulatory" evidence="5">
    <location>
        <begin position="7"/>
        <end position="123"/>
    </location>
</feature>
<dbReference type="EMBL" id="JAZIBG010000017">
    <property type="protein sequence ID" value="MEF7613431.1"/>
    <property type="molecule type" value="Genomic_DNA"/>
</dbReference>
<dbReference type="InterPro" id="IPR000792">
    <property type="entry name" value="Tscrpt_reg_LuxR_C"/>
</dbReference>
<comment type="caution">
    <text evidence="6">The sequence shown here is derived from an EMBL/GenBank/DDBJ whole genome shotgun (WGS) entry which is preliminary data.</text>
</comment>
<evidence type="ECO:0000313" key="7">
    <source>
        <dbReference type="Proteomes" id="UP001336250"/>
    </source>
</evidence>
<feature type="domain" description="HTH luxR-type" evidence="4">
    <location>
        <begin position="145"/>
        <end position="210"/>
    </location>
</feature>
<keyword evidence="1 3" id="KW-0597">Phosphoprotein</keyword>
<dbReference type="SMART" id="SM00421">
    <property type="entry name" value="HTH_LUXR"/>
    <property type="match status" value="1"/>
</dbReference>
<dbReference type="PANTHER" id="PTHR43214">
    <property type="entry name" value="TWO-COMPONENT RESPONSE REGULATOR"/>
    <property type="match status" value="1"/>
</dbReference>
<dbReference type="GO" id="GO:0006355">
    <property type="term" value="P:regulation of DNA-templated transcription"/>
    <property type="evidence" value="ECO:0007669"/>
    <property type="project" value="InterPro"/>
</dbReference>
<dbReference type="SUPFAM" id="SSF52172">
    <property type="entry name" value="CheY-like"/>
    <property type="match status" value="1"/>
</dbReference>
<keyword evidence="7" id="KW-1185">Reference proteome</keyword>
<dbReference type="InterPro" id="IPR001789">
    <property type="entry name" value="Sig_transdc_resp-reg_receiver"/>
</dbReference>
<dbReference type="PANTHER" id="PTHR43214:SF43">
    <property type="entry name" value="TWO-COMPONENT RESPONSE REGULATOR"/>
    <property type="match status" value="1"/>
</dbReference>
<dbReference type="SMART" id="SM00448">
    <property type="entry name" value="REC"/>
    <property type="match status" value="1"/>
</dbReference>
<dbReference type="InterPro" id="IPR016032">
    <property type="entry name" value="Sig_transdc_resp-reg_C-effctor"/>
</dbReference>
<dbReference type="Pfam" id="PF00072">
    <property type="entry name" value="Response_reg"/>
    <property type="match status" value="1"/>
</dbReference>
<dbReference type="SUPFAM" id="SSF46894">
    <property type="entry name" value="C-terminal effector domain of the bipartite response regulators"/>
    <property type="match status" value="1"/>
</dbReference>
<evidence type="ECO:0000256" key="2">
    <source>
        <dbReference type="ARBA" id="ARBA00023125"/>
    </source>
</evidence>
<evidence type="ECO:0000256" key="3">
    <source>
        <dbReference type="PROSITE-ProRule" id="PRU00169"/>
    </source>
</evidence>
<keyword evidence="2" id="KW-0238">DNA-binding</keyword>
<dbReference type="Pfam" id="PF00196">
    <property type="entry name" value="GerE"/>
    <property type="match status" value="1"/>
</dbReference>
<dbReference type="InterPro" id="IPR011006">
    <property type="entry name" value="CheY-like_superfamily"/>
</dbReference>
<dbReference type="AlphaFoldDB" id="A0AAW9Q7J3"/>
<evidence type="ECO:0000313" key="6">
    <source>
        <dbReference type="EMBL" id="MEF7613431.1"/>
    </source>
</evidence>
<dbReference type="InterPro" id="IPR039420">
    <property type="entry name" value="WalR-like"/>
</dbReference>
<evidence type="ECO:0000259" key="4">
    <source>
        <dbReference type="PROSITE" id="PS50043"/>
    </source>
</evidence>
<dbReference type="InterPro" id="IPR058245">
    <property type="entry name" value="NreC/VraR/RcsB-like_REC"/>
</dbReference>
<dbReference type="PROSITE" id="PS50110">
    <property type="entry name" value="RESPONSE_REGULATORY"/>
    <property type="match status" value="1"/>
</dbReference>
<dbReference type="PRINTS" id="PR00038">
    <property type="entry name" value="HTHLUXR"/>
</dbReference>
<dbReference type="CDD" id="cd06170">
    <property type="entry name" value="LuxR_C_like"/>
    <property type="match status" value="1"/>
</dbReference>
<reference evidence="6 7" key="1">
    <citation type="submission" date="2024-02" db="EMBL/GenBank/DDBJ databases">
        <title>Genome sequence of Aquincola sp. MAHUQ-54.</title>
        <authorList>
            <person name="Huq M.A."/>
        </authorList>
    </citation>
    <scope>NUCLEOTIDE SEQUENCE [LARGE SCALE GENOMIC DNA]</scope>
    <source>
        <strain evidence="6 7">MAHUQ-54</strain>
    </source>
</reference>
<dbReference type="GO" id="GO:0000160">
    <property type="term" value="P:phosphorelay signal transduction system"/>
    <property type="evidence" value="ECO:0007669"/>
    <property type="project" value="InterPro"/>
</dbReference>
<organism evidence="6 7">
    <name type="scientific">Aquincola agrisoli</name>
    <dbReference type="NCBI Taxonomy" id="3119538"/>
    <lineage>
        <taxon>Bacteria</taxon>
        <taxon>Pseudomonadati</taxon>
        <taxon>Pseudomonadota</taxon>
        <taxon>Betaproteobacteria</taxon>
        <taxon>Burkholderiales</taxon>
        <taxon>Sphaerotilaceae</taxon>
        <taxon>Aquincola</taxon>
    </lineage>
</organism>
<name>A0AAW9Q7J3_9BURK</name>
<feature type="modified residue" description="4-aspartylphosphate" evidence="3">
    <location>
        <position position="58"/>
    </location>
</feature>
<protein>
    <submittedName>
        <fullName evidence="6">Response regulator transcription factor</fullName>
    </submittedName>
</protein>
<proteinExistence type="predicted"/>
<accession>A0AAW9Q7J3</accession>
<sequence>MTLETIRTMLVDDHAVVRSGYRTYLQQVPGFEVVAEAETADDAYLQYKRLRPDIVIMDIMLPGASGIDASRRILAHDPGARILVFSMYSSPAFLQQALDVGVMGVVGKECSPDTLRDAAVAVAHGERYMDGSMAQSLVFSKYDPRQKVMDTLSPREFEILHLMVSGATGEEIADALSLSAKTIANRASAIRQKLGVASDIQLLKLAASAGVVPWLGPDVPGASL</sequence>
<dbReference type="CDD" id="cd17535">
    <property type="entry name" value="REC_NarL-like"/>
    <property type="match status" value="1"/>
</dbReference>
<dbReference type="PROSITE" id="PS50043">
    <property type="entry name" value="HTH_LUXR_2"/>
    <property type="match status" value="1"/>
</dbReference>
<dbReference type="Proteomes" id="UP001336250">
    <property type="component" value="Unassembled WGS sequence"/>
</dbReference>
<evidence type="ECO:0000256" key="1">
    <source>
        <dbReference type="ARBA" id="ARBA00022553"/>
    </source>
</evidence>
<dbReference type="GO" id="GO:0003677">
    <property type="term" value="F:DNA binding"/>
    <property type="evidence" value="ECO:0007669"/>
    <property type="project" value="UniProtKB-KW"/>
</dbReference>
<evidence type="ECO:0000259" key="5">
    <source>
        <dbReference type="PROSITE" id="PS50110"/>
    </source>
</evidence>